<dbReference type="GO" id="GO:0020037">
    <property type="term" value="F:heme binding"/>
    <property type="evidence" value="ECO:0007669"/>
    <property type="project" value="InterPro"/>
</dbReference>
<evidence type="ECO:0000313" key="7">
    <source>
        <dbReference type="EMBL" id="KAF1928230.1"/>
    </source>
</evidence>
<dbReference type="Gene3D" id="1.10.630.10">
    <property type="entry name" value="Cytochrome P450"/>
    <property type="match status" value="1"/>
</dbReference>
<evidence type="ECO:0000256" key="1">
    <source>
        <dbReference type="ARBA" id="ARBA00001971"/>
    </source>
</evidence>
<dbReference type="GO" id="GO:0004497">
    <property type="term" value="F:monooxygenase activity"/>
    <property type="evidence" value="ECO:0007669"/>
    <property type="project" value="InterPro"/>
</dbReference>
<dbReference type="SUPFAM" id="SSF48264">
    <property type="entry name" value="Cytochrome P450"/>
    <property type="match status" value="1"/>
</dbReference>
<name>A0A6A5RLU5_9PLEO</name>
<accession>A0A6A5RLU5</accession>
<dbReference type="CDD" id="cd11040">
    <property type="entry name" value="CYP7_CYP8-like"/>
    <property type="match status" value="1"/>
</dbReference>
<evidence type="ECO:0000256" key="5">
    <source>
        <dbReference type="PIRSR" id="PIRSR602403-1"/>
    </source>
</evidence>
<dbReference type="EMBL" id="ML978969">
    <property type="protein sequence ID" value="KAF1928230.1"/>
    <property type="molecule type" value="Genomic_DNA"/>
</dbReference>
<feature type="binding site" description="axial binding residue" evidence="5">
    <location>
        <position position="437"/>
    </location>
    <ligand>
        <name>heme</name>
        <dbReference type="ChEBI" id="CHEBI:30413"/>
    </ligand>
    <ligandPart>
        <name>Fe</name>
        <dbReference type="ChEBI" id="CHEBI:18248"/>
    </ligandPart>
</feature>
<organism evidence="7 8">
    <name type="scientific">Didymella exigua CBS 183.55</name>
    <dbReference type="NCBI Taxonomy" id="1150837"/>
    <lineage>
        <taxon>Eukaryota</taxon>
        <taxon>Fungi</taxon>
        <taxon>Dikarya</taxon>
        <taxon>Ascomycota</taxon>
        <taxon>Pezizomycotina</taxon>
        <taxon>Dothideomycetes</taxon>
        <taxon>Pleosporomycetidae</taxon>
        <taxon>Pleosporales</taxon>
        <taxon>Pleosporineae</taxon>
        <taxon>Didymellaceae</taxon>
        <taxon>Didymella</taxon>
    </lineage>
</organism>
<proteinExistence type="inferred from homology"/>
<keyword evidence="6" id="KW-0732">Signal</keyword>
<dbReference type="PANTHER" id="PTHR47582:SF1">
    <property type="entry name" value="P450, PUTATIVE (EUROFUNG)-RELATED"/>
    <property type="match status" value="1"/>
</dbReference>
<feature type="chain" id="PRO_5025519422" evidence="6">
    <location>
        <begin position="25"/>
        <end position="507"/>
    </location>
</feature>
<reference evidence="7" key="1">
    <citation type="journal article" date="2020" name="Stud. Mycol.">
        <title>101 Dothideomycetes genomes: a test case for predicting lifestyles and emergence of pathogens.</title>
        <authorList>
            <person name="Haridas S."/>
            <person name="Albert R."/>
            <person name="Binder M."/>
            <person name="Bloem J."/>
            <person name="Labutti K."/>
            <person name="Salamov A."/>
            <person name="Andreopoulos B."/>
            <person name="Baker S."/>
            <person name="Barry K."/>
            <person name="Bills G."/>
            <person name="Bluhm B."/>
            <person name="Cannon C."/>
            <person name="Castanera R."/>
            <person name="Culley D."/>
            <person name="Daum C."/>
            <person name="Ezra D."/>
            <person name="Gonzalez J."/>
            <person name="Henrissat B."/>
            <person name="Kuo A."/>
            <person name="Liang C."/>
            <person name="Lipzen A."/>
            <person name="Lutzoni F."/>
            <person name="Magnuson J."/>
            <person name="Mondo S."/>
            <person name="Nolan M."/>
            <person name="Ohm R."/>
            <person name="Pangilinan J."/>
            <person name="Park H.-J."/>
            <person name="Ramirez L."/>
            <person name="Alfaro M."/>
            <person name="Sun H."/>
            <person name="Tritt A."/>
            <person name="Yoshinaga Y."/>
            <person name="Zwiers L.-H."/>
            <person name="Turgeon B."/>
            <person name="Goodwin S."/>
            <person name="Spatafora J."/>
            <person name="Crous P."/>
            <person name="Grigoriev I."/>
        </authorList>
    </citation>
    <scope>NUCLEOTIDE SEQUENCE</scope>
    <source>
        <strain evidence="7">CBS 183.55</strain>
    </source>
</reference>
<evidence type="ECO:0000256" key="6">
    <source>
        <dbReference type="SAM" id="SignalP"/>
    </source>
</evidence>
<dbReference type="PANTHER" id="PTHR47582">
    <property type="entry name" value="P450, PUTATIVE (EUROFUNG)-RELATED"/>
    <property type="match status" value="1"/>
</dbReference>
<keyword evidence="5" id="KW-0349">Heme</keyword>
<dbReference type="GO" id="GO:0005506">
    <property type="term" value="F:iron ion binding"/>
    <property type="evidence" value="ECO:0007669"/>
    <property type="project" value="InterPro"/>
</dbReference>
<gene>
    <name evidence="7" type="ORF">M421DRAFT_62925</name>
</gene>
<sequence>MGLCGLAAALAVLFINAFRFKVDSREPPVIYPRIPLIGHIIGILTKGALYNKTLSQNLKLPIFTLPVLTGRTYIVADPALCASIQKASSTMSFDPLIAEVTPRLIGSNAHTASIIRGPPGRKLDRASFVTKSHPVINTPLMANNIHDVSKKQLDYFSGLVSKVNDGSEFELFHFIRTAVTAASQSSFYGPNNPFAKNPHLVEDFWDWEAGNVAYMTGVFSSLFAREAVRGMKACVKGFKEWIETEGYKDAYVLLRNRNQLHTDEGIVNTEEKAKLEVAFSLGINVNASGVTFWMVNQIFSRPELLSKIREEIRANAIVDHGVLSVERLRLSCPRLNSVARETMRLYAPAISARLVTEDTLVADTWLLRKGAVVQLNGSVIHNDPDIWGLDCESFNPDRFLYSLSGSKTNPDGTVPEGRAHFIHPAAFRSFGGGTSWCPGRHFAQMEVLGLAAVLVMGFDLEPVNGAQWNPPADVKRIPISVMKPMAPLDVRVNVRREYQGVTWEMKP</sequence>
<dbReference type="RefSeq" id="XP_033448482.1">
    <property type="nucleotide sequence ID" value="XM_033596020.1"/>
</dbReference>
<comment type="similarity">
    <text evidence="2">Belongs to the cytochrome P450 family.</text>
</comment>
<dbReference type="AlphaFoldDB" id="A0A6A5RLU5"/>
<dbReference type="Proteomes" id="UP000800082">
    <property type="component" value="Unassembled WGS sequence"/>
</dbReference>
<dbReference type="InterPro" id="IPR036396">
    <property type="entry name" value="Cyt_P450_sf"/>
</dbReference>
<dbReference type="InterPro" id="IPR002403">
    <property type="entry name" value="Cyt_P450_E_grp-IV"/>
</dbReference>
<evidence type="ECO:0000256" key="3">
    <source>
        <dbReference type="ARBA" id="ARBA00022723"/>
    </source>
</evidence>
<dbReference type="Pfam" id="PF00067">
    <property type="entry name" value="p450"/>
    <property type="match status" value="1"/>
</dbReference>
<comment type="cofactor">
    <cofactor evidence="1 5">
        <name>heme</name>
        <dbReference type="ChEBI" id="CHEBI:30413"/>
    </cofactor>
</comment>
<dbReference type="PRINTS" id="PR00465">
    <property type="entry name" value="EP450IV"/>
</dbReference>
<dbReference type="InterPro" id="IPR053007">
    <property type="entry name" value="CYP450_monoxygenase_sec-met"/>
</dbReference>
<protein>
    <submittedName>
        <fullName evidence="7">Cytochrome P450</fullName>
    </submittedName>
</protein>
<dbReference type="InterPro" id="IPR001128">
    <property type="entry name" value="Cyt_P450"/>
</dbReference>
<dbReference type="GeneID" id="54353687"/>
<feature type="signal peptide" evidence="6">
    <location>
        <begin position="1"/>
        <end position="24"/>
    </location>
</feature>
<keyword evidence="3 5" id="KW-0479">Metal-binding</keyword>
<dbReference type="PRINTS" id="PR00385">
    <property type="entry name" value="P450"/>
</dbReference>
<keyword evidence="4 5" id="KW-0408">Iron</keyword>
<dbReference type="GO" id="GO:0016705">
    <property type="term" value="F:oxidoreductase activity, acting on paired donors, with incorporation or reduction of molecular oxygen"/>
    <property type="evidence" value="ECO:0007669"/>
    <property type="project" value="InterPro"/>
</dbReference>
<evidence type="ECO:0000313" key="8">
    <source>
        <dbReference type="Proteomes" id="UP000800082"/>
    </source>
</evidence>
<evidence type="ECO:0000256" key="2">
    <source>
        <dbReference type="ARBA" id="ARBA00010617"/>
    </source>
</evidence>
<keyword evidence="8" id="KW-1185">Reference proteome</keyword>
<evidence type="ECO:0000256" key="4">
    <source>
        <dbReference type="ARBA" id="ARBA00023004"/>
    </source>
</evidence>
<dbReference type="OrthoDB" id="3366823at2759"/>